<accession>A0A021VLF3</accession>
<dbReference type="OrthoDB" id="3399802at2"/>
<evidence type="ECO:0000259" key="1">
    <source>
        <dbReference type="SMART" id="SM00418"/>
    </source>
</evidence>
<dbReference type="Proteomes" id="UP000019753">
    <property type="component" value="Unassembled WGS sequence"/>
</dbReference>
<gene>
    <name evidence="2" type="ORF">N866_12800</name>
</gene>
<dbReference type="Gene3D" id="1.10.10.10">
    <property type="entry name" value="Winged helix-like DNA-binding domain superfamily/Winged helix DNA-binding domain"/>
    <property type="match status" value="1"/>
</dbReference>
<organism evidence="2 3">
    <name type="scientific">Actinotalea ferrariae CF5-4</name>
    <dbReference type="NCBI Taxonomy" id="948458"/>
    <lineage>
        <taxon>Bacteria</taxon>
        <taxon>Bacillati</taxon>
        <taxon>Actinomycetota</taxon>
        <taxon>Actinomycetes</taxon>
        <taxon>Micrococcales</taxon>
        <taxon>Cellulomonadaceae</taxon>
        <taxon>Actinotalea</taxon>
    </lineage>
</organism>
<dbReference type="AlphaFoldDB" id="A0A021VLF3"/>
<dbReference type="CDD" id="cd00090">
    <property type="entry name" value="HTH_ARSR"/>
    <property type="match status" value="1"/>
</dbReference>
<dbReference type="InterPro" id="IPR036390">
    <property type="entry name" value="WH_DNA-bd_sf"/>
</dbReference>
<dbReference type="InterPro" id="IPR001845">
    <property type="entry name" value="HTH_ArsR_DNA-bd_dom"/>
</dbReference>
<keyword evidence="3" id="KW-1185">Reference proteome</keyword>
<dbReference type="Pfam" id="PF12840">
    <property type="entry name" value="HTH_20"/>
    <property type="match status" value="1"/>
</dbReference>
<reference evidence="2 3" key="1">
    <citation type="submission" date="2014-01" db="EMBL/GenBank/DDBJ databases">
        <title>Actinotalea ferrariae CF5-4.</title>
        <authorList>
            <person name="Chen F."/>
            <person name="Li Y."/>
            <person name="Wang G."/>
        </authorList>
    </citation>
    <scope>NUCLEOTIDE SEQUENCE [LARGE SCALE GENOMIC DNA]</scope>
    <source>
        <strain evidence="2 3">CF5-4</strain>
    </source>
</reference>
<sequence>MVRRSVDAYRVLSSESRVAILRLLEERATPLPVETVAEEVGLHVNTVREHLDRLVVAGFAARAPEIRRTRGRPRMPYRSTAAEATDELDQRVRDQLMRVLLTGFPEPEAAAARAEEAGEAWAADYPCETAGQDAGTVESQLAALHAHFGALGFEPDAEDDGLTLRLRHCPFAELREGNGDVVCRVHLGLTRGMLARHAGPLTVDRIVRVGQGCEVRLRERAAAQAGAEASSSARS</sequence>
<dbReference type="GO" id="GO:0003700">
    <property type="term" value="F:DNA-binding transcription factor activity"/>
    <property type="evidence" value="ECO:0007669"/>
    <property type="project" value="InterPro"/>
</dbReference>
<evidence type="ECO:0000313" key="3">
    <source>
        <dbReference type="Proteomes" id="UP000019753"/>
    </source>
</evidence>
<dbReference type="InterPro" id="IPR011991">
    <property type="entry name" value="ArsR-like_HTH"/>
</dbReference>
<dbReference type="EMBL" id="AXCW01000363">
    <property type="protein sequence ID" value="EYR62011.1"/>
    <property type="molecule type" value="Genomic_DNA"/>
</dbReference>
<protein>
    <submittedName>
        <fullName evidence="2">Transcriptional regulator</fullName>
    </submittedName>
</protein>
<dbReference type="RefSeq" id="WP_052023229.1">
    <property type="nucleotide sequence ID" value="NZ_AXCW01000363.1"/>
</dbReference>
<name>A0A021VLF3_9CELL</name>
<dbReference type="SUPFAM" id="SSF46785">
    <property type="entry name" value="Winged helix' DNA-binding domain"/>
    <property type="match status" value="1"/>
</dbReference>
<evidence type="ECO:0000313" key="2">
    <source>
        <dbReference type="EMBL" id="EYR62011.1"/>
    </source>
</evidence>
<comment type="caution">
    <text evidence="2">The sequence shown here is derived from an EMBL/GenBank/DDBJ whole genome shotgun (WGS) entry which is preliminary data.</text>
</comment>
<feature type="domain" description="HTH arsR-type" evidence="1">
    <location>
        <begin position="7"/>
        <end position="90"/>
    </location>
</feature>
<dbReference type="SMART" id="SM00418">
    <property type="entry name" value="HTH_ARSR"/>
    <property type="match status" value="1"/>
</dbReference>
<dbReference type="InterPro" id="IPR036388">
    <property type="entry name" value="WH-like_DNA-bd_sf"/>
</dbReference>
<proteinExistence type="predicted"/>